<dbReference type="EMBL" id="QUAK01000213">
    <property type="protein sequence ID" value="RFU83258.1"/>
    <property type="molecule type" value="Genomic_DNA"/>
</dbReference>
<dbReference type="Proteomes" id="UP000263094">
    <property type="component" value="Unassembled WGS sequence"/>
</dbReference>
<dbReference type="OrthoDB" id="3325712at2"/>
<evidence type="ECO:0000313" key="1">
    <source>
        <dbReference type="EMBL" id="RFU83258.1"/>
    </source>
</evidence>
<name>A0A372LX61_9ACTN</name>
<protein>
    <submittedName>
        <fullName evidence="1">Uncharacterized protein</fullName>
    </submittedName>
</protein>
<dbReference type="AlphaFoldDB" id="A0A372LX61"/>
<reference evidence="1 2" key="1">
    <citation type="submission" date="2018-08" db="EMBL/GenBank/DDBJ databases">
        <title>Isolation, diversity and antifungal activity of Actinobacteria from wheat.</title>
        <authorList>
            <person name="Han C."/>
        </authorList>
    </citation>
    <scope>NUCLEOTIDE SEQUENCE [LARGE SCALE GENOMIC DNA]</scope>
    <source>
        <strain evidence="1 2">NEAU-YY421</strain>
    </source>
</reference>
<keyword evidence="2" id="KW-1185">Reference proteome</keyword>
<dbReference type="SUPFAM" id="SSF56059">
    <property type="entry name" value="Glutathione synthetase ATP-binding domain-like"/>
    <property type="match status" value="1"/>
</dbReference>
<dbReference type="RefSeq" id="WP_128559054.1">
    <property type="nucleotide sequence ID" value="NZ_QUAK01000213.1"/>
</dbReference>
<organism evidence="1 2">
    <name type="scientific">Streptomyces triticagri</name>
    <dbReference type="NCBI Taxonomy" id="2293568"/>
    <lineage>
        <taxon>Bacteria</taxon>
        <taxon>Bacillati</taxon>
        <taxon>Actinomycetota</taxon>
        <taxon>Actinomycetes</taxon>
        <taxon>Kitasatosporales</taxon>
        <taxon>Streptomycetaceae</taxon>
        <taxon>Streptomyces</taxon>
    </lineage>
</organism>
<gene>
    <name evidence="1" type="ORF">DY218_28770</name>
</gene>
<proteinExistence type="predicted"/>
<sequence>MSNGDGRIPATGHADLTAAVGRFYRGRKVVLLGRDVPQYRLRVQALAAMGAQEPFIVGNGIGLGDIPDKVAGYCTTDLGTLSFTDTARATDHLLAAPPRHVVAALHAYDPDGSALVLAESNVTRNTMAGRQVADGRPAEWAVLEDKLTVDRIWDDLGVTRLPYEVVAATRNDLKAVHRRLDLGQGTIWYRDMNGGVQVTFEQARWVRDDEGFEEAVTAVAAECERVKVTPFLPGTPCGINGFVLSDGVVVLRPFEELVLEGPERSQLVYAGCSTYFDPAPEVRDEIRDLARRVGAWMHRETGFRGAFSIGGVQTAKGFIPLDLLARGNTAHRVMSTTTPGLPWGLLQGAVAGGHDLGMPAAQVERILLTAVEHQRGAAVALHSTAPCSIPGRSRWLTMDGNRLRLSHKNEHSDACLVQDTLDTGSIVIMVAGPTLLGRDRRLAGRAADGFALSEALWNTGLEGLRPMPVSG</sequence>
<comment type="caution">
    <text evidence="1">The sequence shown here is derived from an EMBL/GenBank/DDBJ whole genome shotgun (WGS) entry which is preliminary data.</text>
</comment>
<accession>A0A372LX61</accession>
<evidence type="ECO:0000313" key="2">
    <source>
        <dbReference type="Proteomes" id="UP000263094"/>
    </source>
</evidence>